<dbReference type="EMBL" id="KI392495">
    <property type="protein sequence ID" value="ERN15730.1"/>
    <property type="molecule type" value="Genomic_DNA"/>
</dbReference>
<name>U5D0G2_AMBTC</name>
<organism evidence="1 2">
    <name type="scientific">Amborella trichopoda</name>
    <dbReference type="NCBI Taxonomy" id="13333"/>
    <lineage>
        <taxon>Eukaryota</taxon>
        <taxon>Viridiplantae</taxon>
        <taxon>Streptophyta</taxon>
        <taxon>Embryophyta</taxon>
        <taxon>Tracheophyta</taxon>
        <taxon>Spermatophyta</taxon>
        <taxon>Magnoliopsida</taxon>
        <taxon>Amborellales</taxon>
        <taxon>Amborellaceae</taxon>
        <taxon>Amborella</taxon>
    </lineage>
</organism>
<dbReference type="AlphaFoldDB" id="U5D0G2"/>
<dbReference type="HOGENOM" id="CLU_2389137_0_0_1"/>
<dbReference type="Proteomes" id="UP000017836">
    <property type="component" value="Unassembled WGS sequence"/>
</dbReference>
<gene>
    <name evidence="1" type="ORF">AMTR_s00039p00046190</name>
</gene>
<protein>
    <submittedName>
        <fullName evidence="1">Uncharacterized protein</fullName>
    </submittedName>
</protein>
<proteinExistence type="predicted"/>
<sequence>MEELRALGSRFFVWVGQQKGYRHPPSVSKKACELLSIAEKPEVLAKTLDDYKKEDGVVVSAHSFWVLLSPSKEAEFVFPLTLLPNIVLDLLFFY</sequence>
<evidence type="ECO:0000313" key="1">
    <source>
        <dbReference type="EMBL" id="ERN15730.1"/>
    </source>
</evidence>
<accession>U5D0G2</accession>
<dbReference type="Gramene" id="ERN15730">
    <property type="protein sequence ID" value="ERN15730"/>
    <property type="gene ID" value="AMTR_s00039p00046190"/>
</dbReference>
<reference evidence="2" key="1">
    <citation type="journal article" date="2013" name="Science">
        <title>The Amborella genome and the evolution of flowering plants.</title>
        <authorList>
            <consortium name="Amborella Genome Project"/>
        </authorList>
    </citation>
    <scope>NUCLEOTIDE SEQUENCE [LARGE SCALE GENOMIC DNA]</scope>
</reference>
<keyword evidence="2" id="KW-1185">Reference proteome</keyword>
<evidence type="ECO:0000313" key="2">
    <source>
        <dbReference type="Proteomes" id="UP000017836"/>
    </source>
</evidence>